<feature type="signal peptide" evidence="1">
    <location>
        <begin position="1"/>
        <end position="31"/>
    </location>
</feature>
<evidence type="ECO:0000256" key="1">
    <source>
        <dbReference type="SAM" id="SignalP"/>
    </source>
</evidence>
<evidence type="ECO:0000313" key="3">
    <source>
        <dbReference type="Proteomes" id="UP000549882"/>
    </source>
</evidence>
<dbReference type="Proteomes" id="UP000549882">
    <property type="component" value="Unassembled WGS sequence"/>
</dbReference>
<comment type="caution">
    <text evidence="2">The sequence shown here is derived from an EMBL/GenBank/DDBJ whole genome shotgun (WGS) entry which is preliminary data.</text>
</comment>
<evidence type="ECO:0000313" key="2">
    <source>
        <dbReference type="EMBL" id="MBB5577114.1"/>
    </source>
</evidence>
<evidence type="ECO:0008006" key="4">
    <source>
        <dbReference type="Google" id="ProtNLM"/>
    </source>
</evidence>
<protein>
    <recommendedName>
        <fullName evidence="4">Nuclease</fullName>
    </recommendedName>
</protein>
<dbReference type="AlphaFoldDB" id="A0A7W9D441"/>
<proteinExistence type="predicted"/>
<accession>A0A7W9D441</accession>
<feature type="chain" id="PRO_5031558246" description="Nuclease" evidence="1">
    <location>
        <begin position="32"/>
        <end position="212"/>
    </location>
</feature>
<organism evidence="2 3">
    <name type="scientific">Rhizobium paranaense</name>
    <dbReference type="NCBI Taxonomy" id="1650438"/>
    <lineage>
        <taxon>Bacteria</taxon>
        <taxon>Pseudomonadati</taxon>
        <taxon>Pseudomonadota</taxon>
        <taxon>Alphaproteobacteria</taxon>
        <taxon>Hyphomicrobiales</taxon>
        <taxon>Rhizobiaceae</taxon>
        <taxon>Rhizobium/Agrobacterium group</taxon>
        <taxon>Rhizobium</taxon>
    </lineage>
</organism>
<dbReference type="EMBL" id="JACHBI010000017">
    <property type="protein sequence ID" value="MBB5577114.1"/>
    <property type="molecule type" value="Genomic_DNA"/>
</dbReference>
<name>A0A7W9D441_9HYPH</name>
<gene>
    <name evidence="2" type="ORF">GGD50_005765</name>
</gene>
<sequence length="212" mass="23110">MNSYSNKIVTRRVKLIFVGTVLVLMSVAASATGAVDAAYVKSFAAPGKTVLIVEYYNGDRKVVGRKGFASATGFKVASPTDIAVDDKVRLHLFGIEPCVGEMVNRKENFAGKCEDFAREQLAILLKSPKVLFCRGFVSEENAPIQDATCFGYYNYPGTLDTVDNIEEQLLSLGAVKLSKKPDGTPMRPDLAGAEKIGRSGFEMWADPRNQNQ</sequence>
<keyword evidence="3" id="KW-1185">Reference proteome</keyword>
<keyword evidence="1" id="KW-0732">Signal</keyword>
<reference evidence="2 3" key="1">
    <citation type="submission" date="2020-08" db="EMBL/GenBank/DDBJ databases">
        <title>Genomic Encyclopedia of Type Strains, Phase IV (KMG-V): Genome sequencing to study the core and pangenomes of soil and plant-associated prokaryotes.</title>
        <authorList>
            <person name="Whitman W."/>
        </authorList>
    </citation>
    <scope>NUCLEOTIDE SEQUENCE [LARGE SCALE GENOMIC DNA]</scope>
    <source>
        <strain evidence="2 3">SEMIA 4064</strain>
    </source>
</reference>